<dbReference type="PROSITE" id="PS00018">
    <property type="entry name" value="EF_HAND_1"/>
    <property type="match status" value="1"/>
</dbReference>
<dbReference type="InterPro" id="IPR018247">
    <property type="entry name" value="EF_Hand_1_Ca_BS"/>
</dbReference>
<dbReference type="Proteomes" id="UP000798488">
    <property type="component" value="Unassembled WGS sequence"/>
</dbReference>
<evidence type="ECO:0000256" key="2">
    <source>
        <dbReference type="ARBA" id="ARBA00022723"/>
    </source>
</evidence>
<dbReference type="InterPro" id="IPR016134">
    <property type="entry name" value="Dockerin_dom"/>
</dbReference>
<dbReference type="GO" id="GO:0006508">
    <property type="term" value="P:proteolysis"/>
    <property type="evidence" value="ECO:0007669"/>
    <property type="project" value="UniProtKB-KW"/>
</dbReference>
<dbReference type="GO" id="GO:0004553">
    <property type="term" value="F:hydrolase activity, hydrolyzing O-glycosyl compounds"/>
    <property type="evidence" value="ECO:0007669"/>
    <property type="project" value="InterPro"/>
</dbReference>
<keyword evidence="1" id="KW-0645">Protease</keyword>
<organism evidence="6 7">
    <name type="scientific">Sporotomaculum syntrophicum</name>
    <dbReference type="NCBI Taxonomy" id="182264"/>
    <lineage>
        <taxon>Bacteria</taxon>
        <taxon>Bacillati</taxon>
        <taxon>Bacillota</taxon>
        <taxon>Clostridia</taxon>
        <taxon>Eubacteriales</taxon>
        <taxon>Desulfallaceae</taxon>
        <taxon>Sporotomaculum</taxon>
    </lineage>
</organism>
<name>A0A9D3AXT4_9FIRM</name>
<dbReference type="CDD" id="cd14256">
    <property type="entry name" value="Dockerin_I"/>
    <property type="match status" value="1"/>
</dbReference>
<comment type="caution">
    <text evidence="6">The sequence shown here is derived from an EMBL/GenBank/DDBJ whole genome shotgun (WGS) entry which is preliminary data.</text>
</comment>
<protein>
    <submittedName>
        <fullName evidence="6">Matrixin</fullName>
    </submittedName>
</protein>
<evidence type="ECO:0000256" key="3">
    <source>
        <dbReference type="ARBA" id="ARBA00022801"/>
    </source>
</evidence>
<dbReference type="InterPro" id="IPR001818">
    <property type="entry name" value="Pept_M10_metallopeptidase"/>
</dbReference>
<dbReference type="EMBL" id="LSRS01000008">
    <property type="protein sequence ID" value="KAF1083998.1"/>
    <property type="molecule type" value="Genomic_DNA"/>
</dbReference>
<sequence>MIAALVVTFAFVGTSEALMINLSMDELSSAADSIVTGEVVEQSSQWDDGHAHIFTRVTLSIDESIKGDLAQGKLNITVPGGEVDGIIETVSDTPVFNAGEKVTVFLKKGKEDFRVYGGTQGKFNIKNGKVGKLTVEEFKAQVRQSLTGQAAPELESNKNLETFSGPLITGITPGSASAGTNSQVTVRGSGFGSTPGLVGFFYKMVTSDSYYYITGEIQSWSDLEIIVTVPVGIIDGYPASAGSGPVFVRTAGGLDSNDYPFSVPFSYLGRKWPGTNPVVNYKVNPNTSDCTGEETSIKNAADTWNSVHGANFNLEYAGTTNTTQSSFNNTNEIMWGTFTSSYIIAEASTWYANGNPLECDIKFNDYYSWSSASSLLSWQMDVETVALHELGHWAGLRDLYGNLSGYPLDVDKVMYGFCSNGVVKRDLHSGDEIGIQWIYPGSNNTFSVSGRVTGVQDNESGIPGVTMTFTSVSGDGQVPDTVSTDSGGYWEQTGFIISSAYRLTPAKQDYNFIPAYLEFDSQTGTLNFTGSPVPVVTVPRLQTDDATNVTSSSAVINGSILSNGGGAVSEYGFMWGTTQSTGDSAQTGSDDYLGNYSKTLSNLVPGTYYYKAYAKNSAGLGCGEIKSFTIDQGMLQGDVNGDNQVNVLDVVMTVNIVLGKVTPSDGQFDAADVNGDGGVNVIDVVKIVNLMLGKAN</sequence>
<evidence type="ECO:0000256" key="1">
    <source>
        <dbReference type="ARBA" id="ARBA00022670"/>
    </source>
</evidence>
<keyword evidence="7" id="KW-1185">Reference proteome</keyword>
<evidence type="ECO:0000256" key="4">
    <source>
        <dbReference type="ARBA" id="ARBA00022833"/>
    </source>
</evidence>
<feature type="domain" description="Dockerin" evidence="5">
    <location>
        <begin position="632"/>
        <end position="696"/>
    </location>
</feature>
<dbReference type="Gene3D" id="2.60.40.10">
    <property type="entry name" value="Immunoglobulins"/>
    <property type="match status" value="1"/>
</dbReference>
<dbReference type="InterPro" id="IPR036439">
    <property type="entry name" value="Dockerin_dom_sf"/>
</dbReference>
<dbReference type="GO" id="GO:0004222">
    <property type="term" value="F:metalloendopeptidase activity"/>
    <property type="evidence" value="ECO:0007669"/>
    <property type="project" value="InterPro"/>
</dbReference>
<dbReference type="SUPFAM" id="SSF81296">
    <property type="entry name" value="E set domains"/>
    <property type="match status" value="1"/>
</dbReference>
<dbReference type="AlphaFoldDB" id="A0A9D3AXT4"/>
<evidence type="ECO:0000313" key="7">
    <source>
        <dbReference type="Proteomes" id="UP000798488"/>
    </source>
</evidence>
<evidence type="ECO:0000313" key="6">
    <source>
        <dbReference type="EMBL" id="KAF1083998.1"/>
    </source>
</evidence>
<dbReference type="SUPFAM" id="SSF55486">
    <property type="entry name" value="Metalloproteases ('zincins'), catalytic domain"/>
    <property type="match status" value="1"/>
</dbReference>
<dbReference type="InterPro" id="IPR002105">
    <property type="entry name" value="Dockerin_1_rpt"/>
</dbReference>
<dbReference type="GO" id="GO:0031012">
    <property type="term" value="C:extracellular matrix"/>
    <property type="evidence" value="ECO:0007669"/>
    <property type="project" value="InterPro"/>
</dbReference>
<dbReference type="PROSITE" id="PS51766">
    <property type="entry name" value="DOCKERIN"/>
    <property type="match status" value="1"/>
</dbReference>
<proteinExistence type="predicted"/>
<evidence type="ECO:0000259" key="5">
    <source>
        <dbReference type="PROSITE" id="PS51766"/>
    </source>
</evidence>
<dbReference type="Pfam" id="PF00413">
    <property type="entry name" value="Peptidase_M10"/>
    <property type="match status" value="1"/>
</dbReference>
<dbReference type="Gene3D" id="1.10.1330.10">
    <property type="entry name" value="Dockerin domain"/>
    <property type="match status" value="1"/>
</dbReference>
<reference evidence="6" key="1">
    <citation type="submission" date="2016-02" db="EMBL/GenBank/DDBJ databases">
        <title>Draft Genome Sequence of Sporotomaculum syntrophicum Strain FB, a Syntrophic Benzoate Degrader.</title>
        <authorList>
            <person name="Nobu M.K."/>
            <person name="Narihiro T."/>
            <person name="Qiu Y.-L."/>
            <person name="Ohashi A."/>
            <person name="Liu W.-T."/>
            <person name="Yuji S."/>
        </authorList>
    </citation>
    <scope>NUCLEOTIDE SEQUENCE</scope>
    <source>
        <strain evidence="6">FB</strain>
    </source>
</reference>
<dbReference type="SUPFAM" id="SSF63446">
    <property type="entry name" value="Type I dockerin domain"/>
    <property type="match status" value="1"/>
</dbReference>
<keyword evidence="2" id="KW-0479">Metal-binding</keyword>
<dbReference type="GO" id="GO:0008270">
    <property type="term" value="F:zinc ion binding"/>
    <property type="evidence" value="ECO:0007669"/>
    <property type="project" value="InterPro"/>
</dbReference>
<dbReference type="InterPro" id="IPR024079">
    <property type="entry name" value="MetalloPept_cat_dom_sf"/>
</dbReference>
<accession>A0A9D3AXT4</accession>
<keyword evidence="3" id="KW-0378">Hydrolase</keyword>
<dbReference type="Pfam" id="PF00404">
    <property type="entry name" value="Dockerin_1"/>
    <property type="match status" value="1"/>
</dbReference>
<dbReference type="InterPro" id="IPR014756">
    <property type="entry name" value="Ig_E-set"/>
</dbReference>
<keyword evidence="4" id="KW-0862">Zinc</keyword>
<dbReference type="InterPro" id="IPR013783">
    <property type="entry name" value="Ig-like_fold"/>
</dbReference>
<dbReference type="Gene3D" id="3.40.390.10">
    <property type="entry name" value="Collagenase (Catalytic Domain)"/>
    <property type="match status" value="1"/>
</dbReference>
<gene>
    <name evidence="6" type="ORF">SPSYN_02910</name>
</gene>
<dbReference type="GO" id="GO:0000272">
    <property type="term" value="P:polysaccharide catabolic process"/>
    <property type="evidence" value="ECO:0007669"/>
    <property type="project" value="InterPro"/>
</dbReference>